<dbReference type="OrthoDB" id="8060926at2759"/>
<evidence type="ECO:0000313" key="2">
    <source>
        <dbReference type="EMBL" id="KZS10307.1"/>
    </source>
</evidence>
<comment type="caution">
    <text evidence="2">The sequence shown here is derived from an EMBL/GenBank/DDBJ whole genome shotgun (WGS) entry which is preliminary data.</text>
</comment>
<dbReference type="PANTHER" id="PTHR46704">
    <property type="entry name" value="CXC DOMAIN-CONTAINING PROTEIN-RELATED"/>
    <property type="match status" value="1"/>
</dbReference>
<keyword evidence="3" id="KW-1185">Reference proteome</keyword>
<sequence length="1409" mass="159938">MEREVANMAEAPQGQSQELECIIHIGKEKSFEKVKLFSMDLLKNCKEKSLVYKFRVSSEYASISIPESVDNTTGYHSSCCKKFTAVGAKELQLAIEKQSTLGGQSLLRESTFNQTDSVNPPESKNTVRSLRSSLNGTQYISNARTGVLIQRFFFCQQRRKQFKNKPENLVICKTTNIQVSILNDAKILEHKDILEKFAHVESNLEFVAKEVRYHASCRNNFGNLARAKKASREKEEQSDWALKKQIREKAFTAVTVFVHEFIIEKEEVHKTKNLADHHRMLLAEFGLEPNDIVPERDYLFLAKLSEHFEDKLIILKHPTKGVAISIMHTIYILGRNLSHKKENLSEIKQIRVQALCDDSIFAVTNGLFKPRIHLELAVYLLSLTGKKEVLNVLNRLGKCISYTLPDGIIRRNDLNVMVGFDNLDLFVSTTSGKDTLHDTVGIVIQEIPAEEVVLSESECDEYNVATETRKRRRKTYIARDTDIAPYHKHPKMYSETILELEDDRRKLDPDTILSANKIDFLWMIFLFSGIPKTPMWVGFHSLIVENKHPLQRISYLPQIEASPTRHDVVNETLQRTLRLQEECGQKYISVTYDLAIAKVALCIQSMESPKYDSILIQLGPFHTLMSFFKAVVKFISESGLPHILTESGMLHFKSFMKQEEMMDEAALNSMLLKIKIEPQDEDTFSKSLPTELNELFEKYQIYRNDTLDGVHGATPQFCMKYVKFIALYHDLSRAVRTGNHKLYIHVLPEFVKDAANTAHSVISLIVFVTVSATFDMFVSGVVNLTDSISARQRCAINHYLRTEISSDILNYLGLTSKEDVSREVNPSCIRRDMRQLMDVMACIVSCSNPFENESTSLHNISTGKTASPVTQYFLTNVMEIGRKAMDDFIQRCVADSAAFEKPIQKQKIHTFAEEGIKINRRVNGKIQEVKMERDMFGRLLMLSMKNKIDMAVVFQYPLTPVPLVLGQIDGTVNTTAKSTMLKKIIGTSSYDQPKEIDAYIVDGFFFLHLFASNLPLIYEDIILFLLVKLYNLKAKEIHLVFDNIVSPSIKDLERDRRGTSERHTYYTTLGLKQKRTSNFLNALRSDTFKLQLVKLLSIGFGNNSLSTIVAEKHLFVTEGHSCFSFKNVGGAMVRTEEVTMCCFHEEADTRMIAHAASILPPATVVIRASDTDVFVIALSNVSNFSSSTQLYLETGHASKNSVKFLNLNSISEQLGPDFSRSLAGFHSFTGCDQIPSFAGKGKLKPFTILKNNPLYKETFATLGLSETVSENKAEILEKFTCELYGIKRNTDRHKNAGVNDARIDGSSLPPSKSALDQQIGRANYLCSIWNYASSFQSTMFPPERNGWHLSPDRFGESQFTLKWFDGEMLPKNLEDIQVAGSPLNEEEEEDAETKEMDNESEEEVNEDEE</sequence>
<dbReference type="Proteomes" id="UP000076858">
    <property type="component" value="Unassembled WGS sequence"/>
</dbReference>
<feature type="region of interest" description="Disordered" evidence="1">
    <location>
        <begin position="1374"/>
        <end position="1409"/>
    </location>
</feature>
<proteinExistence type="predicted"/>
<feature type="compositionally biased region" description="Acidic residues" evidence="1">
    <location>
        <begin position="1384"/>
        <end position="1409"/>
    </location>
</feature>
<organism evidence="2 3">
    <name type="scientific">Daphnia magna</name>
    <dbReference type="NCBI Taxonomy" id="35525"/>
    <lineage>
        <taxon>Eukaryota</taxon>
        <taxon>Metazoa</taxon>
        <taxon>Ecdysozoa</taxon>
        <taxon>Arthropoda</taxon>
        <taxon>Crustacea</taxon>
        <taxon>Branchiopoda</taxon>
        <taxon>Diplostraca</taxon>
        <taxon>Cladocera</taxon>
        <taxon>Anomopoda</taxon>
        <taxon>Daphniidae</taxon>
        <taxon>Daphnia</taxon>
    </lineage>
</organism>
<accession>A0A164TAN7</accession>
<dbReference type="EMBL" id="LRGB01001850">
    <property type="protein sequence ID" value="KZS10307.1"/>
    <property type="molecule type" value="Genomic_DNA"/>
</dbReference>
<evidence type="ECO:0000313" key="3">
    <source>
        <dbReference type="Proteomes" id="UP000076858"/>
    </source>
</evidence>
<dbReference type="PANTHER" id="PTHR46704:SF9">
    <property type="entry name" value="BHLH DOMAIN-CONTAINING PROTEIN"/>
    <property type="match status" value="1"/>
</dbReference>
<reference evidence="2 3" key="1">
    <citation type="submission" date="2016-03" db="EMBL/GenBank/DDBJ databases">
        <title>EvidentialGene: Evidence-directed Construction of Genes on Genomes.</title>
        <authorList>
            <person name="Gilbert D.G."/>
            <person name="Choi J.-H."/>
            <person name="Mockaitis K."/>
            <person name="Colbourne J."/>
            <person name="Pfrender M."/>
        </authorList>
    </citation>
    <scope>NUCLEOTIDE SEQUENCE [LARGE SCALE GENOMIC DNA]</scope>
    <source>
        <strain evidence="2 3">Xinb3</strain>
        <tissue evidence="2">Complete organism</tissue>
    </source>
</reference>
<gene>
    <name evidence="2" type="ORF">APZ42_025253</name>
</gene>
<evidence type="ECO:0000256" key="1">
    <source>
        <dbReference type="SAM" id="MobiDB-lite"/>
    </source>
</evidence>
<protein>
    <submittedName>
        <fullName evidence="2">Uncharacterized protein</fullName>
    </submittedName>
</protein>
<name>A0A164TAN7_9CRUS</name>